<sequence length="341" mass="36024">MATSLKELAASLGLSQTTVSRALNGYPEVGEKTRRRVLEAAERANYRASTAARRLATGRANALGLVFSTERNILERPIVMDFLTGVSETAAREGLDIVLTPTRAGEEADACMRLATSGLVDALVLTSPILDEVRTSGIADLAFPIVAHGRPLHGQSVPYLSIDNFGGFKRGAQHLIELGHRRIGLVNGEARQAYAQDRTEGLGAALDEAGIARAQNLIRYGPLTFTLGYQSTLSILDEPQPPTALLASSVLVALGAMKALAERGLRVPQDMSIVAHDDEVAAFPPSMATPQLTTLNSSIRAAGARIAEMALERIASGGAPVASEVWPVPLTIRGSTAEALD</sequence>
<dbReference type="InterPro" id="IPR028082">
    <property type="entry name" value="Peripla_BP_I"/>
</dbReference>
<dbReference type="RefSeq" id="WP_060600307.1">
    <property type="nucleotide sequence ID" value="NZ_BBWQ01000001.1"/>
</dbReference>
<dbReference type="GO" id="GO:0000976">
    <property type="term" value="F:transcription cis-regulatory region binding"/>
    <property type="evidence" value="ECO:0007669"/>
    <property type="project" value="TreeGrafter"/>
</dbReference>
<protein>
    <submittedName>
        <fullName evidence="5">Transcriptional regulator repressor</fullName>
    </submittedName>
</protein>
<dbReference type="CDD" id="cd20010">
    <property type="entry name" value="PBP1_AglR-like"/>
    <property type="match status" value="1"/>
</dbReference>
<dbReference type="PANTHER" id="PTHR30146:SF153">
    <property type="entry name" value="LACTOSE OPERON REPRESSOR"/>
    <property type="match status" value="1"/>
</dbReference>
<feature type="domain" description="HTH lacI-type" evidence="4">
    <location>
        <begin position="3"/>
        <end position="57"/>
    </location>
</feature>
<reference evidence="5" key="1">
    <citation type="journal article" date="2015" name="Proc. Natl. Acad. Sci. U.S.A.">
        <title>Bacterial clade with the ribosomal RNA operon on a small plasmid rather than the chromosome.</title>
        <authorList>
            <person name="Anda M."/>
            <person name="Ohtsubo Y."/>
            <person name="Okubo T."/>
            <person name="Sugawara M."/>
            <person name="Nagata Y."/>
            <person name="Tsuda M."/>
            <person name="Minamisawa K."/>
            <person name="Mitsui H."/>
        </authorList>
    </citation>
    <scope>NUCLEOTIDE SEQUENCE</scope>
    <source>
        <strain evidence="5">DSM 21988</strain>
    </source>
</reference>
<dbReference type="InterPro" id="IPR046335">
    <property type="entry name" value="LacI/GalR-like_sensor"/>
</dbReference>
<dbReference type="AlphaFoldDB" id="A0A0P0YWY4"/>
<keyword evidence="3" id="KW-0804">Transcription</keyword>
<dbReference type="SUPFAM" id="SSF47413">
    <property type="entry name" value="lambda repressor-like DNA-binding domains"/>
    <property type="match status" value="1"/>
</dbReference>
<dbReference type="Gene3D" id="3.40.50.2300">
    <property type="match status" value="2"/>
</dbReference>
<keyword evidence="2" id="KW-0238">DNA-binding</keyword>
<dbReference type="SMART" id="SM00354">
    <property type="entry name" value="HTH_LACI"/>
    <property type="match status" value="1"/>
</dbReference>
<proteinExistence type="predicted"/>
<evidence type="ECO:0000256" key="3">
    <source>
        <dbReference type="ARBA" id="ARBA00023163"/>
    </source>
</evidence>
<keyword evidence="1" id="KW-0805">Transcription regulation</keyword>
<dbReference type="Pfam" id="PF13377">
    <property type="entry name" value="Peripla_BP_3"/>
    <property type="match status" value="1"/>
</dbReference>
<dbReference type="SUPFAM" id="SSF53822">
    <property type="entry name" value="Periplasmic binding protein-like I"/>
    <property type="match status" value="1"/>
</dbReference>
<dbReference type="EMBL" id="LC066370">
    <property type="protein sequence ID" value="BAT25834.1"/>
    <property type="molecule type" value="Genomic_DNA"/>
</dbReference>
<dbReference type="PROSITE" id="PS50932">
    <property type="entry name" value="HTH_LACI_2"/>
    <property type="match status" value="1"/>
</dbReference>
<evidence type="ECO:0000256" key="2">
    <source>
        <dbReference type="ARBA" id="ARBA00023125"/>
    </source>
</evidence>
<organism evidence="5">
    <name type="scientific">Aureimonas altamirensis</name>
    <dbReference type="NCBI Taxonomy" id="370622"/>
    <lineage>
        <taxon>Bacteria</taxon>
        <taxon>Pseudomonadati</taxon>
        <taxon>Pseudomonadota</taxon>
        <taxon>Alphaproteobacteria</taxon>
        <taxon>Hyphomicrobiales</taxon>
        <taxon>Aurantimonadaceae</taxon>
        <taxon>Aureimonas</taxon>
    </lineage>
</organism>
<dbReference type="Pfam" id="PF00356">
    <property type="entry name" value="LacI"/>
    <property type="match status" value="1"/>
</dbReference>
<dbReference type="PANTHER" id="PTHR30146">
    <property type="entry name" value="LACI-RELATED TRANSCRIPTIONAL REPRESSOR"/>
    <property type="match status" value="1"/>
</dbReference>
<accession>A0A0P0YWY4</accession>
<evidence type="ECO:0000256" key="1">
    <source>
        <dbReference type="ARBA" id="ARBA00023015"/>
    </source>
</evidence>
<dbReference type="Gene3D" id="1.10.260.40">
    <property type="entry name" value="lambda repressor-like DNA-binding domains"/>
    <property type="match status" value="1"/>
</dbReference>
<dbReference type="CDD" id="cd01392">
    <property type="entry name" value="HTH_LacI"/>
    <property type="match status" value="1"/>
</dbReference>
<name>A0A0P0YWY4_9HYPH</name>
<evidence type="ECO:0000259" key="4">
    <source>
        <dbReference type="PROSITE" id="PS50932"/>
    </source>
</evidence>
<dbReference type="InterPro" id="IPR010982">
    <property type="entry name" value="Lambda_DNA-bd_dom_sf"/>
</dbReference>
<evidence type="ECO:0000313" key="5">
    <source>
        <dbReference type="EMBL" id="BAT25834.1"/>
    </source>
</evidence>
<dbReference type="InterPro" id="IPR000843">
    <property type="entry name" value="HTH_LacI"/>
</dbReference>
<dbReference type="GO" id="GO:0003700">
    <property type="term" value="F:DNA-binding transcription factor activity"/>
    <property type="evidence" value="ECO:0007669"/>
    <property type="project" value="TreeGrafter"/>
</dbReference>